<dbReference type="SUPFAM" id="SSF56935">
    <property type="entry name" value="Porins"/>
    <property type="match status" value="1"/>
</dbReference>
<sequence length="396" mass="43716">MKKKTKYKRILLYITVLASLSVSAQSVDVKIGNGDDDKIKISSMGRIYFDGAAYIEDETELSNGVAIPDVRLGLKAVYKKWDAKLDFGYANSKASAKDIHLRYSFNKNSSIKLGHYGEMFGYESWESTSTVKFNGKTPSTAVFESGRRIGIVYSMWQKKYWLAAGIYGDGDAINNTTQGDDGYAATGRLLYTPFKEDGKILHIGLSGTIRKADANGFDSDGKDNPRSLTYSSYFGTTSIDRNKPLSATISDADYQAKYNAEILGSYGPVFLLGEYYHSNVKRKSALPTYKASGGYVMAGFLAIGDSYSYNSADGRMRLPKPGSLEILARYDYIDLDDNNTGIYGGRMSDWSVGLNYYINKFVTVKGNYSNIKLGNRSVIAAGETVHAIQARVMVLF</sequence>
<organism evidence="2 3">
    <name type="scientific">Dysgonomonas hofstadii</name>
    <dbReference type="NCBI Taxonomy" id="637886"/>
    <lineage>
        <taxon>Bacteria</taxon>
        <taxon>Pseudomonadati</taxon>
        <taxon>Bacteroidota</taxon>
        <taxon>Bacteroidia</taxon>
        <taxon>Bacteroidales</taxon>
        <taxon>Dysgonomonadaceae</taxon>
        <taxon>Dysgonomonas</taxon>
    </lineage>
</organism>
<dbReference type="Proteomes" id="UP000555103">
    <property type="component" value="Unassembled WGS sequence"/>
</dbReference>
<comment type="caution">
    <text evidence="2">The sequence shown here is derived from an EMBL/GenBank/DDBJ whole genome shotgun (WGS) entry which is preliminary data.</text>
</comment>
<dbReference type="AlphaFoldDB" id="A0A840CHZ7"/>
<accession>A0A840CHZ7</accession>
<protein>
    <submittedName>
        <fullName evidence="2">Phosphate-selective porin OprO/OprP</fullName>
    </submittedName>
</protein>
<keyword evidence="3" id="KW-1185">Reference proteome</keyword>
<evidence type="ECO:0000313" key="3">
    <source>
        <dbReference type="Proteomes" id="UP000555103"/>
    </source>
</evidence>
<dbReference type="Pfam" id="PF07396">
    <property type="entry name" value="Porin_O_P"/>
    <property type="match status" value="1"/>
</dbReference>
<proteinExistence type="predicted"/>
<dbReference type="Gene3D" id="2.40.160.10">
    <property type="entry name" value="Porin"/>
    <property type="match status" value="1"/>
</dbReference>
<dbReference type="InterPro" id="IPR023614">
    <property type="entry name" value="Porin_dom_sf"/>
</dbReference>
<dbReference type="EMBL" id="JACIEP010000004">
    <property type="protein sequence ID" value="MBB4035637.1"/>
    <property type="molecule type" value="Genomic_DNA"/>
</dbReference>
<feature type="chain" id="PRO_5032841870" evidence="1">
    <location>
        <begin position="25"/>
        <end position="396"/>
    </location>
</feature>
<gene>
    <name evidence="2" type="ORF">GGR21_001530</name>
</gene>
<evidence type="ECO:0000256" key="1">
    <source>
        <dbReference type="SAM" id="SignalP"/>
    </source>
</evidence>
<keyword evidence="1" id="KW-0732">Signal</keyword>
<dbReference type="RefSeq" id="WP_183306561.1">
    <property type="nucleotide sequence ID" value="NZ_JACIEP010000004.1"/>
</dbReference>
<name>A0A840CHZ7_9BACT</name>
<reference evidence="2 3" key="1">
    <citation type="submission" date="2020-08" db="EMBL/GenBank/DDBJ databases">
        <title>Genomic Encyclopedia of Type Strains, Phase IV (KMG-IV): sequencing the most valuable type-strain genomes for metagenomic binning, comparative biology and taxonomic classification.</title>
        <authorList>
            <person name="Goeker M."/>
        </authorList>
    </citation>
    <scope>NUCLEOTIDE SEQUENCE [LARGE SCALE GENOMIC DNA]</scope>
    <source>
        <strain evidence="2 3">DSM 104969</strain>
    </source>
</reference>
<feature type="signal peptide" evidence="1">
    <location>
        <begin position="1"/>
        <end position="24"/>
    </location>
</feature>
<dbReference type="InterPro" id="IPR010870">
    <property type="entry name" value="Porin_O/P"/>
</dbReference>
<evidence type="ECO:0000313" key="2">
    <source>
        <dbReference type="EMBL" id="MBB4035637.1"/>
    </source>
</evidence>